<dbReference type="PROSITE" id="PS51900">
    <property type="entry name" value="CB"/>
    <property type="match status" value="1"/>
</dbReference>
<organism evidence="8 9">
    <name type="scientific">Flavobacterium noncentrifugens</name>
    <dbReference type="NCBI Taxonomy" id="1128970"/>
    <lineage>
        <taxon>Bacteria</taxon>
        <taxon>Pseudomonadati</taxon>
        <taxon>Bacteroidota</taxon>
        <taxon>Flavobacteriia</taxon>
        <taxon>Flavobacteriales</taxon>
        <taxon>Flavobacteriaceae</taxon>
        <taxon>Flavobacterium</taxon>
    </lineage>
</organism>
<dbReference type="PROSITE" id="PS51898">
    <property type="entry name" value="TYR_RECOMBINASE"/>
    <property type="match status" value="1"/>
</dbReference>
<dbReference type="GO" id="GO:0006310">
    <property type="term" value="P:DNA recombination"/>
    <property type="evidence" value="ECO:0007669"/>
    <property type="project" value="UniProtKB-KW"/>
</dbReference>
<dbReference type="InterPro" id="IPR002104">
    <property type="entry name" value="Integrase_catalytic"/>
</dbReference>
<dbReference type="GO" id="GO:0003677">
    <property type="term" value="F:DNA binding"/>
    <property type="evidence" value="ECO:0007669"/>
    <property type="project" value="UniProtKB-UniRule"/>
</dbReference>
<dbReference type="InterPro" id="IPR004107">
    <property type="entry name" value="Integrase_SAM-like_N"/>
</dbReference>
<dbReference type="OrthoDB" id="9801717at2"/>
<protein>
    <submittedName>
        <fullName evidence="8">Phage integrase, N-terminal SAM-like domain</fullName>
    </submittedName>
</protein>
<evidence type="ECO:0000256" key="3">
    <source>
        <dbReference type="ARBA" id="ARBA00023125"/>
    </source>
</evidence>
<keyword evidence="4" id="KW-0233">DNA recombination</keyword>
<keyword evidence="3 5" id="KW-0238">DNA-binding</keyword>
<accession>A0A1G9C120</accession>
<dbReference type="PANTHER" id="PTHR30349:SF41">
    <property type="entry name" value="INTEGRASE_RECOMBINASE PROTEIN MJ0367-RELATED"/>
    <property type="match status" value="1"/>
</dbReference>
<evidence type="ECO:0000313" key="8">
    <source>
        <dbReference type="EMBL" id="SDK45387.1"/>
    </source>
</evidence>
<name>A0A1G9C120_9FLAO</name>
<reference evidence="8 9" key="1">
    <citation type="submission" date="2016-10" db="EMBL/GenBank/DDBJ databases">
        <authorList>
            <person name="de Groot N.N."/>
        </authorList>
    </citation>
    <scope>NUCLEOTIDE SEQUENCE [LARGE SCALE GENOMIC DNA]</scope>
    <source>
        <strain evidence="8 9">CGMCC 1.10076</strain>
    </source>
</reference>
<evidence type="ECO:0000256" key="1">
    <source>
        <dbReference type="ARBA" id="ARBA00008857"/>
    </source>
</evidence>
<dbReference type="AlphaFoldDB" id="A0A1G9C120"/>
<feature type="domain" description="Tyr recombinase" evidence="6">
    <location>
        <begin position="194"/>
        <end position="366"/>
    </location>
</feature>
<evidence type="ECO:0000256" key="2">
    <source>
        <dbReference type="ARBA" id="ARBA00022908"/>
    </source>
</evidence>
<evidence type="ECO:0000259" key="7">
    <source>
        <dbReference type="PROSITE" id="PS51900"/>
    </source>
</evidence>
<dbReference type="Pfam" id="PF00589">
    <property type="entry name" value="Phage_integrase"/>
    <property type="match status" value="1"/>
</dbReference>
<dbReference type="STRING" id="1128970.SAMN04487935_3432"/>
<dbReference type="SUPFAM" id="SSF56349">
    <property type="entry name" value="DNA breaking-rejoining enzymes"/>
    <property type="match status" value="1"/>
</dbReference>
<proteinExistence type="inferred from homology"/>
<comment type="similarity">
    <text evidence="1">Belongs to the 'phage' integrase family.</text>
</comment>
<dbReference type="InterPro" id="IPR013762">
    <property type="entry name" value="Integrase-like_cat_sf"/>
</dbReference>
<dbReference type="NCBIfam" id="NF040815">
    <property type="entry name" value="recomb_XerA_Arch"/>
    <property type="match status" value="1"/>
</dbReference>
<dbReference type="InterPro" id="IPR044068">
    <property type="entry name" value="CB"/>
</dbReference>
<sequence length="371" mass="43402">MHTSLPVVTLNRTIHRNQEILSICFEKNAALEQKVRSLLNVKWSHTRKFWYLKYTLSNKANSIKILSDFAKINTEKLDLQEEKRRYNMDDIMLPISEIEKIYKFKKWLETKRYSDNTVHTYCSLVVFFCKYLVKRNCTELNPMIVSRFNYEFIVQPNKSISYQNQAINAIKQYFEYSGIAVEIGEIERPRREKKLPVVLSMEEVRRMINNTGNLRHKTLLCLIYSGGFRLGEALQLKLNDIDSDRMLIHIKSAKGKKDRYTLLSKKALTIMREYYRVYSPKIFLFEGPNGEKFSARSVQTVVKIAATRAGITKQVSPHSLRHSFATHLLENGTDLRYIQNLLGHTSPKTTMIYTHVSDLAIQKIRNPFDLT</sequence>
<dbReference type="Pfam" id="PF13495">
    <property type="entry name" value="Phage_int_SAM_4"/>
    <property type="match status" value="1"/>
</dbReference>
<feature type="domain" description="Core-binding (CB)" evidence="7">
    <location>
        <begin position="95"/>
        <end position="178"/>
    </location>
</feature>
<dbReference type="RefSeq" id="WP_091398470.1">
    <property type="nucleotide sequence ID" value="NZ_BKAI01000012.1"/>
</dbReference>
<gene>
    <name evidence="8" type="ORF">SAMN04487935_3432</name>
</gene>
<dbReference type="InterPro" id="IPR011010">
    <property type="entry name" value="DNA_brk_join_enz"/>
</dbReference>
<evidence type="ECO:0000256" key="5">
    <source>
        <dbReference type="PROSITE-ProRule" id="PRU01248"/>
    </source>
</evidence>
<keyword evidence="9" id="KW-1185">Reference proteome</keyword>
<dbReference type="InterPro" id="IPR050090">
    <property type="entry name" value="Tyrosine_recombinase_XerCD"/>
</dbReference>
<evidence type="ECO:0000256" key="4">
    <source>
        <dbReference type="ARBA" id="ARBA00023172"/>
    </source>
</evidence>
<dbReference type="GO" id="GO:0015074">
    <property type="term" value="P:DNA integration"/>
    <property type="evidence" value="ECO:0007669"/>
    <property type="project" value="UniProtKB-KW"/>
</dbReference>
<dbReference type="PANTHER" id="PTHR30349">
    <property type="entry name" value="PHAGE INTEGRASE-RELATED"/>
    <property type="match status" value="1"/>
</dbReference>
<dbReference type="Proteomes" id="UP000199580">
    <property type="component" value="Unassembled WGS sequence"/>
</dbReference>
<dbReference type="EMBL" id="FNEZ01000006">
    <property type="protein sequence ID" value="SDK45387.1"/>
    <property type="molecule type" value="Genomic_DNA"/>
</dbReference>
<dbReference type="Gene3D" id="1.10.443.10">
    <property type="entry name" value="Intergrase catalytic core"/>
    <property type="match status" value="2"/>
</dbReference>
<evidence type="ECO:0000313" key="9">
    <source>
        <dbReference type="Proteomes" id="UP000199580"/>
    </source>
</evidence>
<evidence type="ECO:0000259" key="6">
    <source>
        <dbReference type="PROSITE" id="PS51898"/>
    </source>
</evidence>
<dbReference type="Gene3D" id="1.10.150.130">
    <property type="match status" value="1"/>
</dbReference>
<keyword evidence="2" id="KW-0229">DNA integration</keyword>
<dbReference type="InterPro" id="IPR010998">
    <property type="entry name" value="Integrase_recombinase_N"/>
</dbReference>